<reference evidence="3" key="1">
    <citation type="journal article" date="2016" name="Genome Announc.">
        <title>Draft genome sequences of fungus Aspergillus calidoustus.</title>
        <authorList>
            <person name="Horn F."/>
            <person name="Linde J."/>
            <person name="Mattern D.J."/>
            <person name="Walther G."/>
            <person name="Guthke R."/>
            <person name="Scherlach K."/>
            <person name="Martin K."/>
            <person name="Brakhage A.A."/>
            <person name="Petzke L."/>
            <person name="Valiante V."/>
        </authorList>
    </citation>
    <scope>NUCLEOTIDE SEQUENCE [LARGE SCALE GENOMIC DNA]</scope>
    <source>
        <strain evidence="3">SF006504</strain>
    </source>
</reference>
<protein>
    <submittedName>
        <fullName evidence="2">Uncharacterized protein</fullName>
    </submittedName>
</protein>
<gene>
    <name evidence="2" type="ORF">ASPCAL11754</name>
</gene>
<dbReference type="EMBL" id="CDMC01000011">
    <property type="protein sequence ID" value="CEL08606.1"/>
    <property type="molecule type" value="Genomic_DNA"/>
</dbReference>
<dbReference type="AlphaFoldDB" id="A0A0U5GD94"/>
<sequence length="184" mass="20889">MHRLAQTEEPRPSHRNPVLARKVHLRYYDYHCHYDHPPHHRQSASRHTHTHNPPPPVPSSKLLREDDRISIGTRTQKALSAIQLTPSIDAGVEVIDPHWYAVDASWAAAGCEWTPPVEPKRRDLVILEQCMQQYSNHTQNDDAVTALDGIIWGMSDTRYISDAQPGSPVMLWVQDSGLEGLLET</sequence>
<keyword evidence="3" id="KW-1185">Reference proteome</keyword>
<evidence type="ECO:0000256" key="1">
    <source>
        <dbReference type="SAM" id="MobiDB-lite"/>
    </source>
</evidence>
<dbReference type="Proteomes" id="UP000054771">
    <property type="component" value="Unassembled WGS sequence"/>
</dbReference>
<organism evidence="2 3">
    <name type="scientific">Aspergillus calidoustus</name>
    <dbReference type="NCBI Taxonomy" id="454130"/>
    <lineage>
        <taxon>Eukaryota</taxon>
        <taxon>Fungi</taxon>
        <taxon>Dikarya</taxon>
        <taxon>Ascomycota</taxon>
        <taxon>Pezizomycotina</taxon>
        <taxon>Eurotiomycetes</taxon>
        <taxon>Eurotiomycetidae</taxon>
        <taxon>Eurotiales</taxon>
        <taxon>Aspergillaceae</taxon>
        <taxon>Aspergillus</taxon>
        <taxon>Aspergillus subgen. Nidulantes</taxon>
    </lineage>
</organism>
<evidence type="ECO:0000313" key="2">
    <source>
        <dbReference type="EMBL" id="CEL08606.1"/>
    </source>
</evidence>
<proteinExistence type="predicted"/>
<feature type="compositionally biased region" description="Basic residues" evidence="1">
    <location>
        <begin position="38"/>
        <end position="50"/>
    </location>
</feature>
<name>A0A0U5GD94_ASPCI</name>
<evidence type="ECO:0000313" key="3">
    <source>
        <dbReference type="Proteomes" id="UP000054771"/>
    </source>
</evidence>
<feature type="region of interest" description="Disordered" evidence="1">
    <location>
        <begin position="37"/>
        <end position="64"/>
    </location>
</feature>
<accession>A0A0U5GD94</accession>